<evidence type="ECO:0000256" key="3">
    <source>
        <dbReference type="ARBA" id="ARBA00022692"/>
    </source>
</evidence>
<evidence type="ECO:0000256" key="6">
    <source>
        <dbReference type="SAM" id="SignalP"/>
    </source>
</evidence>
<dbReference type="PANTHER" id="PTHR35892:SF2">
    <property type="entry name" value="OUTER MEMBRANE PROTEIN PAGN"/>
    <property type="match status" value="1"/>
</dbReference>
<feature type="signal peptide" evidence="6">
    <location>
        <begin position="1"/>
        <end position="23"/>
    </location>
</feature>
<dbReference type="STRING" id="39480.EUAN_21410"/>
<evidence type="ECO:0000256" key="2">
    <source>
        <dbReference type="ARBA" id="ARBA00022452"/>
    </source>
</evidence>
<reference evidence="7 8" key="1">
    <citation type="submission" date="2016-09" db="EMBL/GenBank/DDBJ databases">
        <title>Genome sequence of Eubacterium angustum.</title>
        <authorList>
            <person name="Poehlein A."/>
            <person name="Daniel R."/>
        </authorList>
    </citation>
    <scope>NUCLEOTIDE SEQUENCE [LARGE SCALE GENOMIC DNA]</scope>
    <source>
        <strain evidence="7 8">DSM 1989</strain>
    </source>
</reference>
<dbReference type="InterPro" id="IPR051723">
    <property type="entry name" value="Bact_OM_Invasion-Related"/>
</dbReference>
<dbReference type="Proteomes" id="UP000180254">
    <property type="component" value="Unassembled WGS sequence"/>
</dbReference>
<keyword evidence="4 6" id="KW-0732">Signal</keyword>
<dbReference type="SMR" id="A0A1S1V5W8"/>
<name>A0A1S1V5W8_9FIRM</name>
<evidence type="ECO:0000256" key="1">
    <source>
        <dbReference type="ARBA" id="ARBA00004141"/>
    </source>
</evidence>
<dbReference type="InterPro" id="IPR011250">
    <property type="entry name" value="OMP/PagP_B-barrel"/>
</dbReference>
<feature type="chain" id="PRO_5010215020" evidence="6">
    <location>
        <begin position="24"/>
        <end position="206"/>
    </location>
</feature>
<dbReference type="InterPro" id="IPR000758">
    <property type="entry name" value="Enterovir_OMP"/>
</dbReference>
<dbReference type="GO" id="GO:0044384">
    <property type="term" value="C:host outer membrane"/>
    <property type="evidence" value="ECO:0007669"/>
    <property type="project" value="InterPro"/>
</dbReference>
<evidence type="ECO:0000313" key="7">
    <source>
        <dbReference type="EMBL" id="OHW61497.1"/>
    </source>
</evidence>
<dbReference type="GO" id="GO:0016020">
    <property type="term" value="C:membrane"/>
    <property type="evidence" value="ECO:0007669"/>
    <property type="project" value="UniProtKB-SubCell"/>
</dbReference>
<organism evidence="7 8">
    <name type="scientific">Andreesenia angusta</name>
    <dbReference type="NCBI Taxonomy" id="39480"/>
    <lineage>
        <taxon>Bacteria</taxon>
        <taxon>Bacillati</taxon>
        <taxon>Bacillota</taxon>
        <taxon>Tissierellia</taxon>
        <taxon>Tissierellales</taxon>
        <taxon>Gottschalkiaceae</taxon>
        <taxon>Andreesenia</taxon>
    </lineage>
</organism>
<keyword evidence="8" id="KW-1185">Reference proteome</keyword>
<proteinExistence type="predicted"/>
<dbReference type="PROSITE" id="PS00694">
    <property type="entry name" value="ENT_VIR_OMP_1"/>
    <property type="match status" value="1"/>
</dbReference>
<protein>
    <submittedName>
        <fullName evidence="7">Attachment invasion locus protein</fullName>
    </submittedName>
</protein>
<dbReference type="EMBL" id="MKIE01000012">
    <property type="protein sequence ID" value="OHW61497.1"/>
    <property type="molecule type" value="Genomic_DNA"/>
</dbReference>
<dbReference type="RefSeq" id="WP_001246632.1">
    <property type="nucleotide sequence ID" value="NZ_MKIE01000012.1"/>
</dbReference>
<dbReference type="SUPFAM" id="SSF56925">
    <property type="entry name" value="OMPA-like"/>
    <property type="match status" value="1"/>
</dbReference>
<keyword evidence="5" id="KW-0472">Membrane</keyword>
<comment type="subcellular location">
    <subcellularLocation>
        <location evidence="1">Membrane</location>
        <topology evidence="1">Multi-pass membrane protein</topology>
    </subcellularLocation>
</comment>
<dbReference type="PRINTS" id="PR00316">
    <property type="entry name" value="ENTEROVIROMP"/>
</dbReference>
<keyword evidence="3" id="KW-0812">Transmembrane</keyword>
<dbReference type="PROSITE" id="PS00695">
    <property type="entry name" value="ENT_VIR_OMP_2"/>
    <property type="match status" value="1"/>
</dbReference>
<keyword evidence="2" id="KW-1134">Transmembrane beta strand</keyword>
<comment type="caution">
    <text evidence="7">The sequence shown here is derived from an EMBL/GenBank/DDBJ whole genome shotgun (WGS) entry which is preliminary data.</text>
</comment>
<dbReference type="Pfam" id="PF06316">
    <property type="entry name" value="Ail_Lom"/>
    <property type="match status" value="1"/>
</dbReference>
<sequence length="206" mass="21856">MRNVCIAVAVFAALAVTVTPARAEGGHGTFTVGYFQVKPGTLPSLSGGDTGVSHLKGINVKYRYELTDSVGVMASLGFAASKKSSTVMTGEDTFHYESLRGRYVSVMAGPVLQISKQVSAYAMAGVAHSRWSGSTMDYRKTEITPGYMKETTTARDESAMRHTSVAWSAGIQINPAASVVVDIAYEGSGSGDWRTDGFIVGVGYKF</sequence>
<dbReference type="OrthoDB" id="5873117at2"/>
<dbReference type="Gene3D" id="2.40.160.20">
    <property type="match status" value="1"/>
</dbReference>
<accession>A0A1S1V5W8</accession>
<evidence type="ECO:0000256" key="4">
    <source>
        <dbReference type="ARBA" id="ARBA00022729"/>
    </source>
</evidence>
<evidence type="ECO:0000313" key="8">
    <source>
        <dbReference type="Proteomes" id="UP000180254"/>
    </source>
</evidence>
<dbReference type="AlphaFoldDB" id="A0A1S1V5W8"/>
<evidence type="ECO:0000256" key="5">
    <source>
        <dbReference type="ARBA" id="ARBA00023136"/>
    </source>
</evidence>
<gene>
    <name evidence="7" type="primary">ail</name>
    <name evidence="7" type="ORF">EUAN_21410</name>
</gene>
<dbReference type="PANTHER" id="PTHR35892">
    <property type="entry name" value="OUTER MEMBRANE PROTEIN PAGN-RELATED"/>
    <property type="match status" value="1"/>
</dbReference>